<evidence type="ECO:0000256" key="3">
    <source>
        <dbReference type="ARBA" id="ARBA00022692"/>
    </source>
</evidence>
<name>A0A1H6M062_MYCRU</name>
<dbReference type="Pfam" id="PF13520">
    <property type="entry name" value="AA_permease_2"/>
    <property type="match status" value="1"/>
</dbReference>
<evidence type="ECO:0000256" key="1">
    <source>
        <dbReference type="ARBA" id="ARBA00004141"/>
    </source>
</evidence>
<organism evidence="7 8">
    <name type="scientific">Mycolicibacterium rutilum</name>
    <name type="common">Mycobacterium rutilum</name>
    <dbReference type="NCBI Taxonomy" id="370526"/>
    <lineage>
        <taxon>Bacteria</taxon>
        <taxon>Bacillati</taxon>
        <taxon>Actinomycetota</taxon>
        <taxon>Actinomycetes</taxon>
        <taxon>Mycobacteriales</taxon>
        <taxon>Mycobacteriaceae</taxon>
        <taxon>Mycolicibacterium</taxon>
    </lineage>
</organism>
<keyword evidence="3 6" id="KW-0812">Transmembrane</keyword>
<accession>A0A1H6M062</accession>
<dbReference type="GO" id="GO:0015171">
    <property type="term" value="F:amino acid transmembrane transporter activity"/>
    <property type="evidence" value="ECO:0007669"/>
    <property type="project" value="TreeGrafter"/>
</dbReference>
<protein>
    <submittedName>
        <fullName evidence="7">Amino acid/polyamine/organocation transporter, APC superfamily</fullName>
    </submittedName>
</protein>
<evidence type="ECO:0000256" key="2">
    <source>
        <dbReference type="ARBA" id="ARBA00022448"/>
    </source>
</evidence>
<feature type="transmembrane region" description="Helical" evidence="6">
    <location>
        <begin position="102"/>
        <end position="123"/>
    </location>
</feature>
<feature type="transmembrane region" description="Helical" evidence="6">
    <location>
        <begin position="324"/>
        <end position="349"/>
    </location>
</feature>
<sequence>MARRTKSVEQSIADTDEPDTRLRKDLNWWDLTVFGVSVVIGAGIFTITASTAGNLTGPAISISFVLAAIACGLAALCYAEFASTVPVAGSAYTFSYATFGEFVAWIIGWDLILEFAVAAAVVAKGWSSYLGTVFNFGGGVADFGAVQLDWGALLIIAFVTTILALGTKLSAGVSLVITVIKLAVVLLVVAVGAFYIKAANYTPFIPPAQPGEGGSGTEQSLFSLITGAEGSSYGWYGLLAGASIVFFAFIGFDIVATTAEETKNPQRDVARGIIASLAIVTVLYIAVSVVLTGMVRYTELRDAGAEANLATAFALNGVDWAAKVISIGALAGLTTVVIVLVLGQTRVLFAMSRDGLLPRSLAKTGTHGTPVRITLIVGVLVAITASVFPIGKLEEMVNIGTLFAFVLVSAGVIVLRRTRPDLERGFRVPGVPLLPVASIVACVWLMLNLTALTWIRFLIWMAIGVVIYFVYSRRNSVLGRRESAGIS</sequence>
<dbReference type="GO" id="GO:0016020">
    <property type="term" value="C:membrane"/>
    <property type="evidence" value="ECO:0007669"/>
    <property type="project" value="UniProtKB-SubCell"/>
</dbReference>
<dbReference type="STRING" id="370526.SAMN04489835_5529"/>
<comment type="subcellular location">
    <subcellularLocation>
        <location evidence="1">Membrane</location>
        <topology evidence="1">Multi-pass membrane protein</topology>
    </subcellularLocation>
</comment>
<dbReference type="InterPro" id="IPR002293">
    <property type="entry name" value="AA/rel_permease1"/>
</dbReference>
<keyword evidence="2" id="KW-0813">Transport</keyword>
<proteinExistence type="predicted"/>
<feature type="transmembrane region" description="Helical" evidence="6">
    <location>
        <begin position="173"/>
        <end position="196"/>
    </location>
</feature>
<gene>
    <name evidence="7" type="ORF">SAMN04489835_5529</name>
</gene>
<dbReference type="AlphaFoldDB" id="A0A1H6M062"/>
<feature type="transmembrane region" description="Helical" evidence="6">
    <location>
        <begin position="453"/>
        <end position="471"/>
    </location>
</feature>
<dbReference type="PANTHER" id="PTHR43243">
    <property type="entry name" value="INNER MEMBRANE TRANSPORTER YGJI-RELATED"/>
    <property type="match status" value="1"/>
</dbReference>
<feature type="transmembrane region" description="Helical" evidence="6">
    <location>
        <begin position="427"/>
        <end position="447"/>
    </location>
</feature>
<feature type="transmembrane region" description="Helical" evidence="6">
    <location>
        <begin position="233"/>
        <end position="257"/>
    </location>
</feature>
<keyword evidence="8" id="KW-1185">Reference proteome</keyword>
<evidence type="ECO:0000313" key="7">
    <source>
        <dbReference type="EMBL" id="SEH90801.1"/>
    </source>
</evidence>
<evidence type="ECO:0000313" key="8">
    <source>
        <dbReference type="Proteomes" id="UP000182915"/>
    </source>
</evidence>
<dbReference type="OrthoDB" id="9762947at2"/>
<dbReference type="PANTHER" id="PTHR43243:SF4">
    <property type="entry name" value="CATIONIC AMINO ACID TRANSPORTER 4"/>
    <property type="match status" value="1"/>
</dbReference>
<dbReference type="EMBL" id="LT629971">
    <property type="protein sequence ID" value="SEH90801.1"/>
    <property type="molecule type" value="Genomic_DNA"/>
</dbReference>
<dbReference type="Gene3D" id="1.20.1740.10">
    <property type="entry name" value="Amino acid/polyamine transporter I"/>
    <property type="match status" value="1"/>
</dbReference>
<reference evidence="8" key="1">
    <citation type="submission" date="2016-10" db="EMBL/GenBank/DDBJ databases">
        <authorList>
            <person name="Varghese N."/>
            <person name="Submissions S."/>
        </authorList>
    </citation>
    <scope>NUCLEOTIDE SEQUENCE [LARGE SCALE GENOMIC DNA]</scope>
    <source>
        <strain evidence="8">DSM 45405</strain>
    </source>
</reference>
<evidence type="ECO:0000256" key="4">
    <source>
        <dbReference type="ARBA" id="ARBA00022989"/>
    </source>
</evidence>
<keyword evidence="4 6" id="KW-1133">Transmembrane helix</keyword>
<evidence type="ECO:0000256" key="5">
    <source>
        <dbReference type="ARBA" id="ARBA00023136"/>
    </source>
</evidence>
<feature type="transmembrane region" description="Helical" evidence="6">
    <location>
        <begin position="59"/>
        <end position="81"/>
    </location>
</feature>
<dbReference type="Proteomes" id="UP000182915">
    <property type="component" value="Chromosome I"/>
</dbReference>
<feature type="transmembrane region" description="Helical" evidence="6">
    <location>
        <begin position="370"/>
        <end position="390"/>
    </location>
</feature>
<feature type="transmembrane region" description="Helical" evidence="6">
    <location>
        <begin position="143"/>
        <end position="166"/>
    </location>
</feature>
<keyword evidence="5 6" id="KW-0472">Membrane</keyword>
<evidence type="ECO:0000256" key="6">
    <source>
        <dbReference type="SAM" id="Phobius"/>
    </source>
</evidence>
<dbReference type="RefSeq" id="WP_083409910.1">
    <property type="nucleotide sequence ID" value="NZ_LT629971.1"/>
</dbReference>
<dbReference type="PIRSF" id="PIRSF006060">
    <property type="entry name" value="AA_transporter"/>
    <property type="match status" value="1"/>
</dbReference>
<feature type="transmembrane region" description="Helical" evidence="6">
    <location>
        <begin position="269"/>
        <end position="291"/>
    </location>
</feature>
<feature type="transmembrane region" description="Helical" evidence="6">
    <location>
        <begin position="31"/>
        <end position="53"/>
    </location>
</feature>
<feature type="transmembrane region" description="Helical" evidence="6">
    <location>
        <begin position="396"/>
        <end position="415"/>
    </location>
</feature>